<proteinExistence type="inferred from homology"/>
<comment type="similarity">
    <text evidence="5">Belongs to the CIMIP2 family.</text>
</comment>
<protein>
    <recommendedName>
        <fullName evidence="6">Ciliary microtubule inner protein 2A-C-like domain-containing protein</fullName>
    </recommendedName>
</protein>
<name>A0ABQ8EWB0_9FUNG</name>
<comment type="subcellular location">
    <subcellularLocation>
        <location evidence="1">Cytoplasm</location>
        <location evidence="1">Cytoskeleton</location>
        <location evidence="1">Cilium axoneme</location>
    </subcellularLocation>
</comment>
<evidence type="ECO:0000256" key="5">
    <source>
        <dbReference type="ARBA" id="ARBA00035661"/>
    </source>
</evidence>
<gene>
    <name evidence="7" type="ORF">BASA50_011330</name>
</gene>
<dbReference type="InterPro" id="IPR018902">
    <property type="entry name" value="CMI2A-C-like_dom"/>
</dbReference>
<evidence type="ECO:0000259" key="6">
    <source>
        <dbReference type="Pfam" id="PF10629"/>
    </source>
</evidence>
<accession>A0ABQ8EWB0</accession>
<dbReference type="Pfam" id="PF10629">
    <property type="entry name" value="CMI2B-like"/>
    <property type="match status" value="1"/>
</dbReference>
<dbReference type="PANTHER" id="PTHR22146">
    <property type="entry name" value="CAT EYE SYNDROME CRITICAL REGION PROTEIN 6"/>
    <property type="match status" value="1"/>
</dbReference>
<evidence type="ECO:0000256" key="3">
    <source>
        <dbReference type="ARBA" id="ARBA00023212"/>
    </source>
</evidence>
<evidence type="ECO:0000313" key="7">
    <source>
        <dbReference type="EMBL" id="KAH6587726.1"/>
    </source>
</evidence>
<dbReference type="Proteomes" id="UP001648503">
    <property type="component" value="Unassembled WGS sequence"/>
</dbReference>
<dbReference type="EMBL" id="JAFCIX010000555">
    <property type="protein sequence ID" value="KAH6587726.1"/>
    <property type="molecule type" value="Genomic_DNA"/>
</dbReference>
<evidence type="ECO:0000313" key="8">
    <source>
        <dbReference type="Proteomes" id="UP001648503"/>
    </source>
</evidence>
<reference evidence="7 8" key="1">
    <citation type="submission" date="2021-02" db="EMBL/GenBank/DDBJ databases">
        <title>Variation within the Batrachochytrium salamandrivorans European outbreak.</title>
        <authorList>
            <person name="Kelly M."/>
            <person name="Pasmans F."/>
            <person name="Shea T.P."/>
            <person name="Munoz J.F."/>
            <person name="Carranza S."/>
            <person name="Cuomo C.A."/>
            <person name="Martel A."/>
        </authorList>
    </citation>
    <scope>NUCLEOTIDE SEQUENCE [LARGE SCALE GENOMIC DNA]</scope>
    <source>
        <strain evidence="7 8">AMFP18/2</strain>
    </source>
</reference>
<keyword evidence="4" id="KW-0966">Cell projection</keyword>
<keyword evidence="3" id="KW-0206">Cytoskeleton</keyword>
<dbReference type="PANTHER" id="PTHR22146:SF8">
    <property type="entry name" value="PROTEIN FAM166B"/>
    <property type="match status" value="1"/>
</dbReference>
<evidence type="ECO:0000256" key="2">
    <source>
        <dbReference type="ARBA" id="ARBA00022490"/>
    </source>
</evidence>
<comment type="caution">
    <text evidence="7">The sequence shown here is derived from an EMBL/GenBank/DDBJ whole genome shotgun (WGS) entry which is preliminary data.</text>
</comment>
<keyword evidence="2" id="KW-0963">Cytoplasm</keyword>
<feature type="domain" description="Ciliary microtubule inner protein 2A-C-like" evidence="6">
    <location>
        <begin position="13"/>
        <end position="69"/>
    </location>
</feature>
<organism evidence="7 8">
    <name type="scientific">Batrachochytrium salamandrivorans</name>
    <dbReference type="NCBI Taxonomy" id="1357716"/>
    <lineage>
        <taxon>Eukaryota</taxon>
        <taxon>Fungi</taxon>
        <taxon>Fungi incertae sedis</taxon>
        <taxon>Chytridiomycota</taxon>
        <taxon>Chytridiomycota incertae sedis</taxon>
        <taxon>Chytridiomycetes</taxon>
        <taxon>Rhizophydiales</taxon>
        <taxon>Rhizophydiales incertae sedis</taxon>
        <taxon>Batrachochytrium</taxon>
    </lineage>
</organism>
<sequence>MKLEEENTCIGTPGFAGFVPSMKYQFGLTYGNATRHILHTDPSLKKGSIQQEYARRVRACKTGTVFSSTSDSSKTSVADTDSDEYIWKGRNKYATGDDRFSFPPVPGYTGYIPRSQEYFGKPYVETTNSSLSNFQRMLKSKNQLPPGVLAVQSRQSYTLNAEHSKAASIKERESGNCLKSSECGDKIKGTVGHQIDFVEDMSPYKLPADHPQKTFISGYTGFVPRLQNHFGEPYPHSVRNAIDEFTHQPAPRSPYDLYQKRPSPKVQEIIKTNPIPGFTGFIPGSRTCYSMTFGKTAEAAYDQFNHRNEKGFMPMNAPTFPPKGLSKIKPIAGYRGHIPSFPISEECDNDADIITTQHK</sequence>
<evidence type="ECO:0000256" key="4">
    <source>
        <dbReference type="ARBA" id="ARBA00023273"/>
    </source>
</evidence>
<evidence type="ECO:0000256" key="1">
    <source>
        <dbReference type="ARBA" id="ARBA00004430"/>
    </source>
</evidence>
<keyword evidence="8" id="KW-1185">Reference proteome</keyword>